<gene>
    <name evidence="2" type="ORF">PCOR1329_LOCUS14154</name>
</gene>
<proteinExistence type="predicted"/>
<feature type="compositionally biased region" description="Gly residues" evidence="1">
    <location>
        <begin position="201"/>
        <end position="214"/>
    </location>
</feature>
<feature type="compositionally biased region" description="Low complexity" evidence="1">
    <location>
        <begin position="86"/>
        <end position="121"/>
    </location>
</feature>
<sequence length="264" mass="28912">PAAPPRALPRWRGGCRASWWRAPARPAALRARPRPARRTRRTRRARAACGPPWRRWRTGSLRGMPRWTAHCGPWRPVPPWRRRRATASSGRATTARRTPPTSAAPTRSRASASPHWPGSRAGCWRRCAATRRRRCSAPAWTAPPARVPGGWRTDAGPGAHERQGALLGPGPRQRETGRWRWRTSASSSGWSPTARRRRGRLGGPGRCCAGGGPAGAPSRRPPPRPQPRWGPVGAARREVGPRGLAGRPAARSRGAGLGRRARPR</sequence>
<name>A0ABN9QTT1_9DINO</name>
<feature type="region of interest" description="Disordered" evidence="1">
    <location>
        <begin position="78"/>
        <end position="121"/>
    </location>
</feature>
<evidence type="ECO:0000256" key="1">
    <source>
        <dbReference type="SAM" id="MobiDB-lite"/>
    </source>
</evidence>
<feature type="region of interest" description="Disordered" evidence="1">
    <location>
        <begin position="26"/>
        <end position="49"/>
    </location>
</feature>
<feature type="non-terminal residue" evidence="2">
    <location>
        <position position="1"/>
    </location>
</feature>
<evidence type="ECO:0000313" key="3">
    <source>
        <dbReference type="Proteomes" id="UP001189429"/>
    </source>
</evidence>
<dbReference type="EMBL" id="CAUYUJ010004220">
    <property type="protein sequence ID" value="CAK0808619.1"/>
    <property type="molecule type" value="Genomic_DNA"/>
</dbReference>
<feature type="region of interest" description="Disordered" evidence="1">
    <location>
        <begin position="134"/>
        <end position="264"/>
    </location>
</feature>
<feature type="compositionally biased region" description="Basic residues" evidence="1">
    <location>
        <begin position="31"/>
        <end position="46"/>
    </location>
</feature>
<feature type="compositionally biased region" description="Low complexity" evidence="1">
    <location>
        <begin position="241"/>
        <end position="254"/>
    </location>
</feature>
<reference evidence="2" key="1">
    <citation type="submission" date="2023-10" db="EMBL/GenBank/DDBJ databases">
        <authorList>
            <person name="Chen Y."/>
            <person name="Shah S."/>
            <person name="Dougan E. K."/>
            <person name="Thang M."/>
            <person name="Chan C."/>
        </authorList>
    </citation>
    <scope>NUCLEOTIDE SEQUENCE [LARGE SCALE GENOMIC DNA]</scope>
</reference>
<dbReference type="Proteomes" id="UP001189429">
    <property type="component" value="Unassembled WGS sequence"/>
</dbReference>
<protein>
    <submittedName>
        <fullName evidence="2">Uncharacterized protein</fullName>
    </submittedName>
</protein>
<organism evidence="2 3">
    <name type="scientific">Prorocentrum cordatum</name>
    <dbReference type="NCBI Taxonomy" id="2364126"/>
    <lineage>
        <taxon>Eukaryota</taxon>
        <taxon>Sar</taxon>
        <taxon>Alveolata</taxon>
        <taxon>Dinophyceae</taxon>
        <taxon>Prorocentrales</taxon>
        <taxon>Prorocentraceae</taxon>
        <taxon>Prorocentrum</taxon>
    </lineage>
</organism>
<evidence type="ECO:0000313" key="2">
    <source>
        <dbReference type="EMBL" id="CAK0808619.1"/>
    </source>
</evidence>
<keyword evidence="3" id="KW-1185">Reference proteome</keyword>
<feature type="compositionally biased region" description="Pro residues" evidence="1">
    <location>
        <begin position="219"/>
        <end position="228"/>
    </location>
</feature>
<accession>A0ABN9QTT1</accession>
<comment type="caution">
    <text evidence="2">The sequence shown here is derived from an EMBL/GenBank/DDBJ whole genome shotgun (WGS) entry which is preliminary data.</text>
</comment>